<name>A0A0F8D450_9EURY</name>
<feature type="non-terminal residue" evidence="3">
    <location>
        <position position="1"/>
    </location>
</feature>
<evidence type="ECO:0000256" key="2">
    <source>
        <dbReference type="SAM" id="Phobius"/>
    </source>
</evidence>
<evidence type="ECO:0000313" key="3">
    <source>
        <dbReference type="EMBL" id="KKF39044.1"/>
    </source>
</evidence>
<comment type="caution">
    <text evidence="3">The sequence shown here is derived from an EMBL/GenBank/DDBJ whole genome shotgun (WGS) entry which is preliminary data.</text>
</comment>
<reference evidence="3 4" key="1">
    <citation type="journal article" date="2015" name="Genome Announc.">
        <title>Draft genome sequence of a Halorubrum H3 strain isolated from the burlinskoye salt lake (Altai Krai, Russia).</title>
        <authorList>
            <person name="Rozanov A.S."/>
            <person name="Bryanskaya A.V."/>
            <person name="Malup T.K."/>
            <person name="Kotenko A.V."/>
            <person name="Peltek S.E."/>
        </authorList>
    </citation>
    <scope>NUCLEOTIDE SEQUENCE [LARGE SCALE GENOMIC DNA]</scope>
    <source>
        <strain evidence="3 4">H3</strain>
    </source>
</reference>
<protein>
    <submittedName>
        <fullName evidence="3">Uncharacterized protein</fullName>
    </submittedName>
</protein>
<dbReference type="Proteomes" id="UP000053331">
    <property type="component" value="Unassembled WGS sequence"/>
</dbReference>
<evidence type="ECO:0000256" key="1">
    <source>
        <dbReference type="SAM" id="MobiDB-lite"/>
    </source>
</evidence>
<dbReference type="EMBL" id="JNFH02000139">
    <property type="protein sequence ID" value="KKF39044.1"/>
    <property type="molecule type" value="Genomic_DNA"/>
</dbReference>
<keyword evidence="2" id="KW-0812">Transmembrane</keyword>
<feature type="transmembrane region" description="Helical" evidence="2">
    <location>
        <begin position="68"/>
        <end position="87"/>
    </location>
</feature>
<keyword evidence="2" id="KW-0472">Membrane</keyword>
<proteinExistence type="predicted"/>
<feature type="region of interest" description="Disordered" evidence="1">
    <location>
        <begin position="1"/>
        <end position="28"/>
    </location>
</feature>
<sequence>PASTSAYVRSPRRAPFGPSSARSTAAPSFDFSGYATSSAMRAIPAVREAATKGSGRGGRRRRGAGNEGLLLVVGVVGVCVPLLVIAGRQPGGLERLVDLLDGDGPVAVGLGDRGDGEVGRLELVVVGGERGDGEFDARVEREPLGPLVFEVPLNVLPAATDDGRLPLVGGPGGVGGEQARLAVVDAADEERGAVRPGAAALGVLLDMVGDELRQRLDADGLAVAQAVPLRLAAREVDQLAGVGDVAGARGAEVVVELVELLDALGSISVEEGRDIATKTTPSAVRTPTLGAPRETASRAYSTW</sequence>
<evidence type="ECO:0000313" key="4">
    <source>
        <dbReference type="Proteomes" id="UP000053331"/>
    </source>
</evidence>
<keyword evidence="4" id="KW-1185">Reference proteome</keyword>
<organism evidence="3 4">
    <name type="scientific">Halorubrum saccharovorum</name>
    <dbReference type="NCBI Taxonomy" id="2248"/>
    <lineage>
        <taxon>Archaea</taxon>
        <taxon>Methanobacteriati</taxon>
        <taxon>Methanobacteriota</taxon>
        <taxon>Stenosarchaea group</taxon>
        <taxon>Halobacteria</taxon>
        <taxon>Halobacteriales</taxon>
        <taxon>Haloferacaceae</taxon>
        <taxon>Halorubrum</taxon>
    </lineage>
</organism>
<accession>A0A0F8D450</accession>
<gene>
    <name evidence="3" type="ORF">FK85_31635</name>
</gene>
<dbReference type="AlphaFoldDB" id="A0A0F8D450"/>
<keyword evidence="2" id="KW-1133">Transmembrane helix</keyword>
<feature type="region of interest" description="Disordered" evidence="1">
    <location>
        <begin position="281"/>
        <end position="303"/>
    </location>
</feature>